<gene>
    <name evidence="1" type="ORF">DT23_02675</name>
</gene>
<accession>A0A074JV95</accession>
<dbReference type="STRING" id="1353528.DT23_02675"/>
<sequence length="69" mass="7666">MDTVTRRLDETYSAFIKRAAQNAIGRAVKIADLHDNLDLSRISNPTEADFARIARYQSALEKLTASKVG</sequence>
<protein>
    <submittedName>
        <fullName evidence="1">Uncharacterized protein</fullName>
    </submittedName>
</protein>
<name>A0A074JV95_9RHOB</name>
<dbReference type="Proteomes" id="UP000027471">
    <property type="component" value="Unassembled WGS sequence"/>
</dbReference>
<evidence type="ECO:0000313" key="1">
    <source>
        <dbReference type="EMBL" id="KEO60409.1"/>
    </source>
</evidence>
<dbReference type="eggNOG" id="COG0317">
    <property type="taxonomic scope" value="Bacteria"/>
</dbReference>
<organism evidence="1 2">
    <name type="scientific">Thioclava indica</name>
    <dbReference type="NCBI Taxonomy" id="1353528"/>
    <lineage>
        <taxon>Bacteria</taxon>
        <taxon>Pseudomonadati</taxon>
        <taxon>Pseudomonadota</taxon>
        <taxon>Alphaproteobacteria</taxon>
        <taxon>Rhodobacterales</taxon>
        <taxon>Paracoccaceae</taxon>
        <taxon>Thioclava</taxon>
    </lineage>
</organism>
<dbReference type="AlphaFoldDB" id="A0A074JV95"/>
<keyword evidence="2" id="KW-1185">Reference proteome</keyword>
<evidence type="ECO:0000313" key="2">
    <source>
        <dbReference type="Proteomes" id="UP000027471"/>
    </source>
</evidence>
<comment type="caution">
    <text evidence="1">The sequence shown here is derived from an EMBL/GenBank/DDBJ whole genome shotgun (WGS) entry which is preliminary data.</text>
</comment>
<dbReference type="EMBL" id="AUNB01000018">
    <property type="protein sequence ID" value="KEO60409.1"/>
    <property type="molecule type" value="Genomic_DNA"/>
</dbReference>
<proteinExistence type="predicted"/>
<reference evidence="1 2" key="1">
    <citation type="journal article" date="2015" name="Antonie Van Leeuwenhoek">
        <title>Thioclava indica sp. nov., isolated from surface seawater of the Indian Ocean.</title>
        <authorList>
            <person name="Liu Y."/>
            <person name="Lai Q."/>
            <person name="Du J."/>
            <person name="Xu H."/>
            <person name="Jiang L."/>
            <person name="Shao Z."/>
        </authorList>
    </citation>
    <scope>NUCLEOTIDE SEQUENCE [LARGE SCALE GENOMIC DNA]</scope>
    <source>
        <strain evidence="1 2">DT23-4</strain>
    </source>
</reference>